<accession>A0A2Z6LKZ8</accession>
<gene>
    <name evidence="1" type="ORF">TSUD_366650</name>
</gene>
<sequence length="77" mass="8018">MATNGDTICADPAISPIKSDPCSMKTQKRAIPPGWSGHDLLCSAPPLSQLEQPLSLTAPLPSHCSTLPLRSTAIAPL</sequence>
<evidence type="ECO:0000313" key="2">
    <source>
        <dbReference type="Proteomes" id="UP000242715"/>
    </source>
</evidence>
<evidence type="ECO:0000313" key="1">
    <source>
        <dbReference type="EMBL" id="GAU18482.1"/>
    </source>
</evidence>
<keyword evidence="2" id="KW-1185">Reference proteome</keyword>
<organism evidence="1 2">
    <name type="scientific">Trifolium subterraneum</name>
    <name type="common">Subterranean clover</name>
    <dbReference type="NCBI Taxonomy" id="3900"/>
    <lineage>
        <taxon>Eukaryota</taxon>
        <taxon>Viridiplantae</taxon>
        <taxon>Streptophyta</taxon>
        <taxon>Embryophyta</taxon>
        <taxon>Tracheophyta</taxon>
        <taxon>Spermatophyta</taxon>
        <taxon>Magnoliopsida</taxon>
        <taxon>eudicotyledons</taxon>
        <taxon>Gunneridae</taxon>
        <taxon>Pentapetalae</taxon>
        <taxon>rosids</taxon>
        <taxon>fabids</taxon>
        <taxon>Fabales</taxon>
        <taxon>Fabaceae</taxon>
        <taxon>Papilionoideae</taxon>
        <taxon>50 kb inversion clade</taxon>
        <taxon>NPAAA clade</taxon>
        <taxon>Hologalegina</taxon>
        <taxon>IRL clade</taxon>
        <taxon>Trifolieae</taxon>
        <taxon>Trifolium</taxon>
    </lineage>
</organism>
<name>A0A2Z6LKZ8_TRISU</name>
<dbReference type="Proteomes" id="UP000242715">
    <property type="component" value="Unassembled WGS sequence"/>
</dbReference>
<dbReference type="EMBL" id="DF973184">
    <property type="protein sequence ID" value="GAU18482.1"/>
    <property type="molecule type" value="Genomic_DNA"/>
</dbReference>
<dbReference type="AlphaFoldDB" id="A0A2Z6LKZ8"/>
<protein>
    <submittedName>
        <fullName evidence="1">Uncharacterized protein</fullName>
    </submittedName>
</protein>
<reference evidence="2" key="1">
    <citation type="journal article" date="2017" name="Front. Plant Sci.">
        <title>Climate Clever Clovers: New Paradigm to Reduce the Environmental Footprint of Ruminants by Breeding Low Methanogenic Forages Utilizing Haplotype Variation.</title>
        <authorList>
            <person name="Kaur P."/>
            <person name="Appels R."/>
            <person name="Bayer P.E."/>
            <person name="Keeble-Gagnere G."/>
            <person name="Wang J."/>
            <person name="Hirakawa H."/>
            <person name="Shirasawa K."/>
            <person name="Vercoe P."/>
            <person name="Stefanova K."/>
            <person name="Durmic Z."/>
            <person name="Nichols P."/>
            <person name="Revell C."/>
            <person name="Isobe S.N."/>
            <person name="Edwards D."/>
            <person name="Erskine W."/>
        </authorList>
    </citation>
    <scope>NUCLEOTIDE SEQUENCE [LARGE SCALE GENOMIC DNA]</scope>
    <source>
        <strain evidence="2">cv. Daliak</strain>
    </source>
</reference>
<proteinExistence type="predicted"/>